<protein>
    <submittedName>
        <fullName evidence="6">Peptide/nickel transport system ATP-binding protein</fullName>
    </submittedName>
</protein>
<keyword evidence="7" id="KW-1185">Reference proteome</keyword>
<accession>A0A1I0V5I9</accession>
<dbReference type="PANTHER" id="PTHR43776:SF7">
    <property type="entry name" value="D,D-DIPEPTIDE TRANSPORT ATP-BINDING PROTEIN DDPF-RELATED"/>
    <property type="match status" value="1"/>
</dbReference>
<dbReference type="Pfam" id="PF00005">
    <property type="entry name" value="ABC_tran"/>
    <property type="match status" value="1"/>
</dbReference>
<comment type="similarity">
    <text evidence="1">Belongs to the ABC transporter superfamily.</text>
</comment>
<dbReference type="SMART" id="SM00382">
    <property type="entry name" value="AAA"/>
    <property type="match status" value="1"/>
</dbReference>
<keyword evidence="3" id="KW-0547">Nucleotide-binding</keyword>
<evidence type="ECO:0000313" key="7">
    <source>
        <dbReference type="Proteomes" id="UP000243799"/>
    </source>
</evidence>
<dbReference type="GO" id="GO:0005524">
    <property type="term" value="F:ATP binding"/>
    <property type="evidence" value="ECO:0007669"/>
    <property type="project" value="UniProtKB-KW"/>
</dbReference>
<sequence length="369" mass="40640">MSDEILVEVDDLKVHFPIKRGIVFDRTVGHVYAVDGVSLTIRRGETYGLVGESGCGKTTFGRGLLRLVEPTSGRVDFDGTDVATLNGEPLRKLRRRMQMIFQDPLSSLDPRQSVESILIEGMRAHGLDKSKEQTSARLRELLSAVGLPESSLRKYPHEFSGGQRQRIGIARALAVEPDLIVADEPVSALDVSVQAQVINLLEELQEKLHLTYLVIAHDLAVVRHISDRIGVMYLGSIVEEADSDDLYAEPLHPYSKALLSAIPVPDPVVEDEREQILLTGDLPSPAAPPSGCRFHTRCPWRQETRCDTERPPLRELRPGHRVACHWAEEIQLGRVKPHAVSPEAIDVDSGAAPDVPLIGPASMTETLGH</sequence>
<dbReference type="RefSeq" id="WP_091667665.1">
    <property type="nucleotide sequence ID" value="NZ_FOKG01000001.1"/>
</dbReference>
<dbReference type="InterPro" id="IPR003593">
    <property type="entry name" value="AAA+_ATPase"/>
</dbReference>
<dbReference type="PROSITE" id="PS50893">
    <property type="entry name" value="ABC_TRANSPORTER_2"/>
    <property type="match status" value="1"/>
</dbReference>
<dbReference type="GO" id="GO:0015833">
    <property type="term" value="P:peptide transport"/>
    <property type="evidence" value="ECO:0007669"/>
    <property type="project" value="InterPro"/>
</dbReference>
<dbReference type="GO" id="GO:0055085">
    <property type="term" value="P:transmembrane transport"/>
    <property type="evidence" value="ECO:0007669"/>
    <property type="project" value="UniProtKB-ARBA"/>
</dbReference>
<dbReference type="EMBL" id="FOKG01000001">
    <property type="protein sequence ID" value="SFA71522.1"/>
    <property type="molecule type" value="Genomic_DNA"/>
</dbReference>
<dbReference type="InterPro" id="IPR013563">
    <property type="entry name" value="Oligopep_ABC_C"/>
</dbReference>
<dbReference type="FunFam" id="3.40.50.300:FF:000016">
    <property type="entry name" value="Oligopeptide ABC transporter ATP-binding component"/>
    <property type="match status" value="1"/>
</dbReference>
<dbReference type="OrthoDB" id="5170605at2"/>
<keyword evidence="4 6" id="KW-0067">ATP-binding</keyword>
<dbReference type="PROSITE" id="PS00211">
    <property type="entry name" value="ABC_TRANSPORTER_1"/>
    <property type="match status" value="1"/>
</dbReference>
<dbReference type="Proteomes" id="UP000243799">
    <property type="component" value="Unassembled WGS sequence"/>
</dbReference>
<dbReference type="InterPro" id="IPR027417">
    <property type="entry name" value="P-loop_NTPase"/>
</dbReference>
<reference evidence="7" key="1">
    <citation type="submission" date="2016-10" db="EMBL/GenBank/DDBJ databases">
        <authorList>
            <person name="Varghese N."/>
            <person name="Submissions S."/>
        </authorList>
    </citation>
    <scope>NUCLEOTIDE SEQUENCE [LARGE SCALE GENOMIC DNA]</scope>
    <source>
        <strain evidence="7">CGMCC 4.3568</strain>
    </source>
</reference>
<name>A0A1I0V5I9_9PSEU</name>
<feature type="domain" description="ABC transporter" evidence="5">
    <location>
        <begin position="7"/>
        <end position="259"/>
    </location>
</feature>
<gene>
    <name evidence="6" type="ORF">SAMN05216266_10115</name>
</gene>
<dbReference type="CDD" id="cd03257">
    <property type="entry name" value="ABC_NikE_OppD_transporters"/>
    <property type="match status" value="1"/>
</dbReference>
<dbReference type="SUPFAM" id="SSF52540">
    <property type="entry name" value="P-loop containing nucleoside triphosphate hydrolases"/>
    <property type="match status" value="1"/>
</dbReference>
<dbReference type="Pfam" id="PF08352">
    <property type="entry name" value="oligo_HPY"/>
    <property type="match status" value="1"/>
</dbReference>
<dbReference type="AlphaFoldDB" id="A0A1I0V5I9"/>
<dbReference type="NCBIfam" id="TIGR01727">
    <property type="entry name" value="oligo_HPY"/>
    <property type="match status" value="1"/>
</dbReference>
<organism evidence="6 7">
    <name type="scientific">Amycolatopsis marina</name>
    <dbReference type="NCBI Taxonomy" id="490629"/>
    <lineage>
        <taxon>Bacteria</taxon>
        <taxon>Bacillati</taxon>
        <taxon>Actinomycetota</taxon>
        <taxon>Actinomycetes</taxon>
        <taxon>Pseudonocardiales</taxon>
        <taxon>Pseudonocardiaceae</taxon>
        <taxon>Amycolatopsis</taxon>
    </lineage>
</organism>
<evidence type="ECO:0000313" key="6">
    <source>
        <dbReference type="EMBL" id="SFA71522.1"/>
    </source>
</evidence>
<dbReference type="InterPro" id="IPR050319">
    <property type="entry name" value="ABC_transp_ATP-bind"/>
</dbReference>
<dbReference type="InterPro" id="IPR017871">
    <property type="entry name" value="ABC_transporter-like_CS"/>
</dbReference>
<dbReference type="STRING" id="490629.SAMN05216266_10115"/>
<evidence type="ECO:0000256" key="3">
    <source>
        <dbReference type="ARBA" id="ARBA00022741"/>
    </source>
</evidence>
<dbReference type="Gene3D" id="3.40.50.300">
    <property type="entry name" value="P-loop containing nucleotide triphosphate hydrolases"/>
    <property type="match status" value="1"/>
</dbReference>
<dbReference type="PANTHER" id="PTHR43776">
    <property type="entry name" value="TRANSPORT ATP-BINDING PROTEIN"/>
    <property type="match status" value="1"/>
</dbReference>
<proteinExistence type="inferred from homology"/>
<keyword evidence="2" id="KW-0813">Transport</keyword>
<evidence type="ECO:0000256" key="2">
    <source>
        <dbReference type="ARBA" id="ARBA00022448"/>
    </source>
</evidence>
<evidence type="ECO:0000256" key="1">
    <source>
        <dbReference type="ARBA" id="ARBA00005417"/>
    </source>
</evidence>
<evidence type="ECO:0000259" key="5">
    <source>
        <dbReference type="PROSITE" id="PS50893"/>
    </source>
</evidence>
<evidence type="ECO:0000256" key="4">
    <source>
        <dbReference type="ARBA" id="ARBA00022840"/>
    </source>
</evidence>
<dbReference type="InterPro" id="IPR003439">
    <property type="entry name" value="ABC_transporter-like_ATP-bd"/>
</dbReference>
<dbReference type="GO" id="GO:0016887">
    <property type="term" value="F:ATP hydrolysis activity"/>
    <property type="evidence" value="ECO:0007669"/>
    <property type="project" value="InterPro"/>
</dbReference>